<keyword evidence="3" id="KW-1185">Reference proteome</keyword>
<dbReference type="Proteomes" id="UP001500454">
    <property type="component" value="Unassembled WGS sequence"/>
</dbReference>
<dbReference type="SUPFAM" id="SSF88874">
    <property type="entry name" value="Receptor-binding domain of short tail fibre protein gp12"/>
    <property type="match status" value="1"/>
</dbReference>
<reference evidence="3" key="1">
    <citation type="journal article" date="2019" name="Int. J. Syst. Evol. Microbiol.">
        <title>The Global Catalogue of Microorganisms (GCM) 10K type strain sequencing project: providing services to taxonomists for standard genome sequencing and annotation.</title>
        <authorList>
            <consortium name="The Broad Institute Genomics Platform"/>
            <consortium name="The Broad Institute Genome Sequencing Center for Infectious Disease"/>
            <person name="Wu L."/>
            <person name="Ma J."/>
        </authorList>
    </citation>
    <scope>NUCLEOTIDE SEQUENCE [LARGE SCALE GENOMIC DNA]</scope>
    <source>
        <strain evidence="3">JCM 17924</strain>
    </source>
</reference>
<dbReference type="InterPro" id="IPR011083">
    <property type="entry name" value="Phage_tail_collar_dom"/>
</dbReference>
<organism evidence="2 3">
    <name type="scientific">Hymenobacter koreensis</name>
    <dbReference type="NCBI Taxonomy" id="1084523"/>
    <lineage>
        <taxon>Bacteria</taxon>
        <taxon>Pseudomonadati</taxon>
        <taxon>Bacteroidota</taxon>
        <taxon>Cytophagia</taxon>
        <taxon>Cytophagales</taxon>
        <taxon>Hymenobacteraceae</taxon>
        <taxon>Hymenobacter</taxon>
    </lineage>
</organism>
<dbReference type="RefSeq" id="WP_345227864.1">
    <property type="nucleotide sequence ID" value="NZ_BAABHA010000015.1"/>
</dbReference>
<comment type="caution">
    <text evidence="2">The sequence shown here is derived from an EMBL/GenBank/DDBJ whole genome shotgun (WGS) entry which is preliminary data.</text>
</comment>
<proteinExistence type="predicted"/>
<protein>
    <submittedName>
        <fullName evidence="2">Tail fiber protein</fullName>
    </submittedName>
</protein>
<evidence type="ECO:0000313" key="2">
    <source>
        <dbReference type="EMBL" id="GAA4393142.1"/>
    </source>
</evidence>
<evidence type="ECO:0000313" key="3">
    <source>
        <dbReference type="Proteomes" id="UP001500454"/>
    </source>
</evidence>
<name>A0ABP8JMJ1_9BACT</name>
<accession>A0ABP8JMJ1</accession>
<sequence>MDPFLGEIRLMSFPFAPQGWMYCQGQLLNIMQNQPLFALLGTTYGGDGRTTFALPDLRGRAIVGVGSGPGLSPYVQGQQGGTEMVTLQPTQIPQHSHTFTGTVKTGAAADLKSPSQAFPATGPIAQYSGGTPTAPLNPGTLTGTLANTGGSAPHENRQPLLVLNYAIATTGVFPSRQ</sequence>
<gene>
    <name evidence="2" type="ORF">GCM10023186_44430</name>
</gene>
<dbReference type="InterPro" id="IPR037053">
    <property type="entry name" value="Phage_tail_collar_dom_sf"/>
</dbReference>
<feature type="domain" description="Phage tail collar" evidence="1">
    <location>
        <begin position="6"/>
        <end position="62"/>
    </location>
</feature>
<dbReference type="EMBL" id="BAABHA010000015">
    <property type="protein sequence ID" value="GAA4393142.1"/>
    <property type="molecule type" value="Genomic_DNA"/>
</dbReference>
<dbReference type="Pfam" id="PF07484">
    <property type="entry name" value="Collar"/>
    <property type="match status" value="1"/>
</dbReference>
<dbReference type="Gene3D" id="3.90.1340.10">
    <property type="entry name" value="Phage tail collar domain"/>
    <property type="match status" value="1"/>
</dbReference>
<evidence type="ECO:0000259" key="1">
    <source>
        <dbReference type="Pfam" id="PF07484"/>
    </source>
</evidence>